<sequence>MGLFRRIEATGCVDSLQPTMRSTARHDYVVVEAEAREEDWDLARGQIWILHEGLQISGDVADIGEPARGEGQVEIMREGDRISSNCDGEIIEPVGDERQIGDVTTERTPEIGV</sequence>
<evidence type="ECO:0000313" key="1">
    <source>
        <dbReference type="EMBL" id="GMN47239.1"/>
    </source>
</evidence>
<dbReference type="Proteomes" id="UP001187192">
    <property type="component" value="Unassembled WGS sequence"/>
</dbReference>
<comment type="caution">
    <text evidence="1">The sequence shown here is derived from an EMBL/GenBank/DDBJ whole genome shotgun (WGS) entry which is preliminary data.</text>
</comment>
<name>A0AA88A7J0_FICCA</name>
<proteinExistence type="predicted"/>
<protein>
    <submittedName>
        <fullName evidence="1">Uncharacterized protein</fullName>
    </submittedName>
</protein>
<evidence type="ECO:0000313" key="2">
    <source>
        <dbReference type="Proteomes" id="UP001187192"/>
    </source>
</evidence>
<gene>
    <name evidence="1" type="ORF">TIFTF001_016410</name>
</gene>
<dbReference type="EMBL" id="BTGU01000025">
    <property type="protein sequence ID" value="GMN47239.1"/>
    <property type="molecule type" value="Genomic_DNA"/>
</dbReference>
<reference evidence="1" key="1">
    <citation type="submission" date="2023-07" db="EMBL/GenBank/DDBJ databases">
        <title>draft genome sequence of fig (Ficus carica).</title>
        <authorList>
            <person name="Takahashi T."/>
            <person name="Nishimura K."/>
        </authorList>
    </citation>
    <scope>NUCLEOTIDE SEQUENCE</scope>
</reference>
<keyword evidence="2" id="KW-1185">Reference proteome</keyword>
<organism evidence="1 2">
    <name type="scientific">Ficus carica</name>
    <name type="common">Common fig</name>
    <dbReference type="NCBI Taxonomy" id="3494"/>
    <lineage>
        <taxon>Eukaryota</taxon>
        <taxon>Viridiplantae</taxon>
        <taxon>Streptophyta</taxon>
        <taxon>Embryophyta</taxon>
        <taxon>Tracheophyta</taxon>
        <taxon>Spermatophyta</taxon>
        <taxon>Magnoliopsida</taxon>
        <taxon>eudicotyledons</taxon>
        <taxon>Gunneridae</taxon>
        <taxon>Pentapetalae</taxon>
        <taxon>rosids</taxon>
        <taxon>fabids</taxon>
        <taxon>Rosales</taxon>
        <taxon>Moraceae</taxon>
        <taxon>Ficeae</taxon>
        <taxon>Ficus</taxon>
    </lineage>
</organism>
<dbReference type="AlphaFoldDB" id="A0AA88A7J0"/>
<accession>A0AA88A7J0</accession>